<name>A0A220ISY8_VIBCL</name>
<protein>
    <submittedName>
        <fullName evidence="1">Uncharacterized protein</fullName>
    </submittedName>
</protein>
<dbReference type="EMBL" id="KY486774">
    <property type="protein sequence ID" value="ASI37981.1"/>
    <property type="molecule type" value="Genomic_DNA"/>
</dbReference>
<reference evidence="1" key="1">
    <citation type="submission" date="2017-01" db="EMBL/GenBank/DDBJ databases">
        <title>Complete sequence and distribution of two new cryptic plasmids isolated in clinical Vibrio cholerae non-O1/non-O139 from Haiti.</title>
        <authorList>
            <person name="Ceccarelli D."/>
            <person name="Garriss G."/>
            <person name="Choi S.Y."/>
            <person name="Hasan N.A."/>
            <person name="Stepanauskas R."/>
            <person name="Pop M."/>
            <person name="Huq A."/>
            <person name="Colwell R.R."/>
        </authorList>
    </citation>
    <scope>NUCLEOTIDE SEQUENCE</scope>
    <source>
        <strain evidence="1">HC-1A2</strain>
        <plasmid evidence="1">pSDH-2</plasmid>
    </source>
</reference>
<organism evidence="1">
    <name type="scientific">Vibrio cholerae non-O1/non-O139</name>
    <dbReference type="NCBI Taxonomy" id="156539"/>
    <lineage>
        <taxon>Bacteria</taxon>
        <taxon>Pseudomonadati</taxon>
        <taxon>Pseudomonadota</taxon>
        <taxon>Gammaproteobacteria</taxon>
        <taxon>Vibrionales</taxon>
        <taxon>Vibrionaceae</taxon>
        <taxon>Vibrio</taxon>
    </lineage>
</organism>
<evidence type="ECO:0000313" key="1">
    <source>
        <dbReference type="EMBL" id="ASI37981.1"/>
    </source>
</evidence>
<accession>A0A220ISY8</accession>
<proteinExistence type="predicted"/>
<geneLocation type="plasmid" evidence="1">
    <name>pSDH-2</name>
</geneLocation>
<dbReference type="AlphaFoldDB" id="A0A220ISY8"/>
<keyword evidence="1" id="KW-0614">Plasmid</keyword>
<sequence>MGCGQYRKQKIFDFLEGGLGGVIPTNCPAGHTHRHLDA</sequence>